<feature type="transmembrane region" description="Helical" evidence="1">
    <location>
        <begin position="150"/>
        <end position="168"/>
    </location>
</feature>
<dbReference type="AlphaFoldDB" id="A0A2R6AS82"/>
<accession>A0A2R6AS82</accession>
<dbReference type="EMBL" id="NEXE01000100">
    <property type="protein sequence ID" value="PSN89254.1"/>
    <property type="molecule type" value="Genomic_DNA"/>
</dbReference>
<feature type="transmembrane region" description="Helical" evidence="1">
    <location>
        <begin position="63"/>
        <end position="83"/>
    </location>
</feature>
<comment type="caution">
    <text evidence="2">The sequence shown here is derived from an EMBL/GenBank/DDBJ whole genome shotgun (WGS) entry which is preliminary data.</text>
</comment>
<gene>
    <name evidence="2" type="ORF">B9Q03_08645</name>
</gene>
<keyword evidence="1" id="KW-0472">Membrane</keyword>
<name>A0A2R6AS82_9ARCH</name>
<keyword evidence="1" id="KW-1133">Transmembrane helix</keyword>
<dbReference type="Proteomes" id="UP000240322">
    <property type="component" value="Unassembled WGS sequence"/>
</dbReference>
<feature type="transmembrane region" description="Helical" evidence="1">
    <location>
        <begin position="90"/>
        <end position="114"/>
    </location>
</feature>
<evidence type="ECO:0000313" key="3">
    <source>
        <dbReference type="Proteomes" id="UP000240322"/>
    </source>
</evidence>
<feature type="transmembrane region" description="Helical" evidence="1">
    <location>
        <begin position="21"/>
        <end position="43"/>
    </location>
</feature>
<feature type="transmembrane region" description="Helical" evidence="1">
    <location>
        <begin position="126"/>
        <end position="143"/>
    </location>
</feature>
<keyword evidence="1" id="KW-0812">Transmembrane</keyword>
<sequence>MPLPEVTPVSGLRIPLRFDAWVIFSLSAFAVWLAVNSDSALLGFNSTLILIDMATLRSGVTPIFLYATYPLSLTLFVYGLWVFRREWPISLLYASSLPVLAIVLFELVWHTLGFLTSAFPYPVNRAGWILIVVWLVLGSITIPHWRLSRPLALVLITNTLSWAAWFLSGYTQIGTGATSAYFYNFLLKAETFIVVFTLVYPYKAEPTKNRREYSWIKEAMVRLSIIIRS</sequence>
<reference evidence="2 3" key="1">
    <citation type="submission" date="2017-04" db="EMBL/GenBank/DDBJ databases">
        <title>Novel microbial lineages endemic to geothermal iron-oxide mats fill important gaps in the evolutionary history of Archaea.</title>
        <authorList>
            <person name="Jay Z.J."/>
            <person name="Beam J.P."/>
            <person name="Dlakic M."/>
            <person name="Rusch D.B."/>
            <person name="Kozubal M.A."/>
            <person name="Inskeep W.P."/>
        </authorList>
    </citation>
    <scope>NUCLEOTIDE SEQUENCE [LARGE SCALE GENOMIC DNA]</scope>
    <source>
        <strain evidence="2">OSP_D</strain>
    </source>
</reference>
<feature type="transmembrane region" description="Helical" evidence="1">
    <location>
        <begin position="180"/>
        <end position="202"/>
    </location>
</feature>
<evidence type="ECO:0000313" key="2">
    <source>
        <dbReference type="EMBL" id="PSN89254.1"/>
    </source>
</evidence>
<proteinExistence type="predicted"/>
<evidence type="ECO:0000256" key="1">
    <source>
        <dbReference type="SAM" id="Phobius"/>
    </source>
</evidence>
<organism evidence="2 3">
    <name type="scientific">Candidatus Marsarchaeota G2 archaeon OSP_D</name>
    <dbReference type="NCBI Taxonomy" id="1978157"/>
    <lineage>
        <taxon>Archaea</taxon>
        <taxon>Candidatus Marsarchaeota</taxon>
        <taxon>Candidatus Marsarchaeota group 2</taxon>
    </lineage>
</organism>
<protein>
    <submittedName>
        <fullName evidence="2">Uncharacterized protein</fullName>
    </submittedName>
</protein>